<accession>A0AA36D039</accession>
<evidence type="ECO:0000313" key="2">
    <source>
        <dbReference type="Proteomes" id="UP001177023"/>
    </source>
</evidence>
<organism evidence="1 2">
    <name type="scientific">Mesorhabditis spiculigera</name>
    <dbReference type="NCBI Taxonomy" id="96644"/>
    <lineage>
        <taxon>Eukaryota</taxon>
        <taxon>Metazoa</taxon>
        <taxon>Ecdysozoa</taxon>
        <taxon>Nematoda</taxon>
        <taxon>Chromadorea</taxon>
        <taxon>Rhabditida</taxon>
        <taxon>Rhabditina</taxon>
        <taxon>Rhabditomorpha</taxon>
        <taxon>Rhabditoidea</taxon>
        <taxon>Rhabditidae</taxon>
        <taxon>Mesorhabditinae</taxon>
        <taxon>Mesorhabditis</taxon>
    </lineage>
</organism>
<dbReference type="AlphaFoldDB" id="A0AA36D039"/>
<protein>
    <submittedName>
        <fullName evidence="1">Uncharacterized protein</fullName>
    </submittedName>
</protein>
<proteinExistence type="predicted"/>
<dbReference type="Gene3D" id="3.30.900.20">
    <property type="match status" value="1"/>
</dbReference>
<dbReference type="InterPro" id="IPR053729">
    <property type="entry name" value="MAD2L1BP_domain_sf"/>
</dbReference>
<dbReference type="Proteomes" id="UP001177023">
    <property type="component" value="Unassembled WGS sequence"/>
</dbReference>
<comment type="caution">
    <text evidence="1">The sequence shown here is derived from an EMBL/GenBank/DDBJ whole genome shotgun (WGS) entry which is preliminary data.</text>
</comment>
<evidence type="ECO:0000313" key="1">
    <source>
        <dbReference type="EMBL" id="CAJ0577584.1"/>
    </source>
</evidence>
<feature type="non-terminal residue" evidence="1">
    <location>
        <position position="214"/>
    </location>
</feature>
<dbReference type="EMBL" id="CATQJA010002651">
    <property type="protein sequence ID" value="CAJ0577584.1"/>
    <property type="molecule type" value="Genomic_DNA"/>
</dbReference>
<gene>
    <name evidence="1" type="ORF">MSPICULIGERA_LOCUS15854</name>
</gene>
<sequence>MLDVSLPFGRCFCIHAQLQFIDIAMQSLMLHHGVLNSPLAVVPEEPSAGLRKTLNGIEAVRTELREIFRSARRRHITLMRIHIGSTPHRPSHVYELPVSICDAHDSTHQNCGECCEQLSDSEQRVLHRRFFTSFPVHEQTKTPHDRMFFFIHTTPEVINENLEEADLDTAGFESKTRKIRLVHEGCDRQMENPACDVKTMEWLRLVPFIVAAKE</sequence>
<keyword evidence="2" id="KW-1185">Reference proteome</keyword>
<name>A0AA36D039_9BILA</name>
<reference evidence="1" key="1">
    <citation type="submission" date="2023-06" db="EMBL/GenBank/DDBJ databases">
        <authorList>
            <person name="Delattre M."/>
        </authorList>
    </citation>
    <scope>NUCLEOTIDE SEQUENCE</scope>
    <source>
        <strain evidence="1">AF72</strain>
    </source>
</reference>